<reference evidence="1" key="1">
    <citation type="journal article" date="2012" name="Nat. Biotechnol.">
        <title>Reference genome sequence of the model plant Setaria.</title>
        <authorList>
            <person name="Bennetzen J.L."/>
            <person name="Schmutz J."/>
            <person name="Wang H."/>
            <person name="Percifield R."/>
            <person name="Hawkins J."/>
            <person name="Pontaroli A.C."/>
            <person name="Estep M."/>
            <person name="Feng L."/>
            <person name="Vaughn J.N."/>
            <person name="Grimwood J."/>
            <person name="Jenkins J."/>
            <person name="Barry K."/>
            <person name="Lindquist E."/>
            <person name="Hellsten U."/>
            <person name="Deshpande S."/>
            <person name="Wang X."/>
            <person name="Wu X."/>
            <person name="Mitros T."/>
            <person name="Triplett J."/>
            <person name="Yang X."/>
            <person name="Ye C.Y."/>
            <person name="Mauro-Herrera M."/>
            <person name="Wang L."/>
            <person name="Li P."/>
            <person name="Sharma M."/>
            <person name="Sharma R."/>
            <person name="Ronald P.C."/>
            <person name="Panaud O."/>
            <person name="Kellogg E.A."/>
            <person name="Brutnell T.P."/>
            <person name="Doust A.N."/>
            <person name="Tuskan G.A."/>
            <person name="Rokhsar D."/>
            <person name="Devos K.M."/>
        </authorList>
    </citation>
    <scope>NUCLEOTIDE SEQUENCE [LARGE SCALE GENOMIC DNA]</scope>
    <source>
        <strain evidence="1">Yugu1</strain>
    </source>
</reference>
<dbReference type="EMBL" id="CM003528">
    <property type="protein sequence ID" value="RCV08866.1"/>
    <property type="molecule type" value="Genomic_DNA"/>
</dbReference>
<dbReference type="SUPFAM" id="SSF81383">
    <property type="entry name" value="F-box domain"/>
    <property type="match status" value="1"/>
</dbReference>
<sequence>MKVLSYITPQDAGCVAAVSQAFRAIVDSDTSWSCFVPDVHDLPRLAYVDDMDYSIQRTLSKKEMFLCLSDRPILLADHRMSMWLDRQTGSKCYMLSARALNIARGNTPKHWRWIHLTDCSFSEAAELQSVCWLEIRGKINSKMLSLNSTYAAYIVFKLADESYRWDFSVLEASVRIGKCKSTREVCLHGDGDMHPQQRADGWKEVEMGEFYNKEGNDGEVSISLSETTELHNKKGLIVYGIEIRPRK</sequence>
<gene>
    <name evidence="1" type="ORF">SETIT_1G361400v2</name>
</gene>
<dbReference type="PANTHER" id="PTHR32278">
    <property type="entry name" value="F-BOX DOMAIN-CONTAINING PROTEIN"/>
    <property type="match status" value="1"/>
</dbReference>
<evidence type="ECO:0000313" key="1">
    <source>
        <dbReference type="EMBL" id="RCV08866.1"/>
    </source>
</evidence>
<proteinExistence type="predicted"/>
<dbReference type="OrthoDB" id="654977at2759"/>
<reference evidence="1" key="2">
    <citation type="submission" date="2015-07" db="EMBL/GenBank/DDBJ databases">
        <authorList>
            <person name="Noorani M."/>
        </authorList>
    </citation>
    <scope>NUCLEOTIDE SEQUENCE</scope>
    <source>
        <strain evidence="1">Yugu1</strain>
    </source>
</reference>
<organism evidence="1">
    <name type="scientific">Setaria italica</name>
    <name type="common">Foxtail millet</name>
    <name type="synonym">Panicum italicum</name>
    <dbReference type="NCBI Taxonomy" id="4555"/>
    <lineage>
        <taxon>Eukaryota</taxon>
        <taxon>Viridiplantae</taxon>
        <taxon>Streptophyta</taxon>
        <taxon>Embryophyta</taxon>
        <taxon>Tracheophyta</taxon>
        <taxon>Spermatophyta</taxon>
        <taxon>Magnoliopsida</taxon>
        <taxon>Liliopsida</taxon>
        <taxon>Poales</taxon>
        <taxon>Poaceae</taxon>
        <taxon>PACMAD clade</taxon>
        <taxon>Panicoideae</taxon>
        <taxon>Panicodae</taxon>
        <taxon>Paniceae</taxon>
        <taxon>Cenchrinae</taxon>
        <taxon>Setaria</taxon>
    </lineage>
</organism>
<dbReference type="STRING" id="4555.A0A368PSU7"/>
<name>A0A368PSU7_SETIT</name>
<dbReference type="Pfam" id="PF14299">
    <property type="entry name" value="PP2"/>
    <property type="match status" value="1"/>
</dbReference>
<protein>
    <recommendedName>
        <fullName evidence="2">F-box domain-containing protein</fullName>
    </recommendedName>
</protein>
<dbReference type="PANTHER" id="PTHR32278:SF111">
    <property type="entry name" value="F-BOX PROTEIN PP2-B12-RELATED"/>
    <property type="match status" value="1"/>
</dbReference>
<evidence type="ECO:0008006" key="2">
    <source>
        <dbReference type="Google" id="ProtNLM"/>
    </source>
</evidence>
<dbReference type="InterPro" id="IPR025886">
    <property type="entry name" value="PP2-like"/>
</dbReference>
<dbReference type="AlphaFoldDB" id="A0A368PSU7"/>
<accession>A0A368PSU7</accession>
<dbReference type="InterPro" id="IPR036047">
    <property type="entry name" value="F-box-like_dom_sf"/>
</dbReference>